<dbReference type="SUPFAM" id="SSF75304">
    <property type="entry name" value="Amidase signature (AS) enzymes"/>
    <property type="match status" value="1"/>
</dbReference>
<proteinExistence type="inferred from homology"/>
<comment type="similarity">
    <text evidence="1">Belongs to the amidase family.</text>
</comment>
<gene>
    <name evidence="3" type="ORF">M6D93_06480</name>
</gene>
<dbReference type="Proteomes" id="UP001056336">
    <property type="component" value="Chromosome"/>
</dbReference>
<organism evidence="3 4">
    <name type="scientific">Jatrophihabitans telluris</name>
    <dbReference type="NCBI Taxonomy" id="2038343"/>
    <lineage>
        <taxon>Bacteria</taxon>
        <taxon>Bacillati</taxon>
        <taxon>Actinomycetota</taxon>
        <taxon>Actinomycetes</taxon>
        <taxon>Jatrophihabitantales</taxon>
        <taxon>Jatrophihabitantaceae</taxon>
        <taxon>Jatrophihabitans</taxon>
    </lineage>
</organism>
<dbReference type="RefSeq" id="WP_249773542.1">
    <property type="nucleotide sequence ID" value="NZ_CP097332.1"/>
</dbReference>
<dbReference type="EMBL" id="CP097332">
    <property type="protein sequence ID" value="UQX89646.1"/>
    <property type="molecule type" value="Genomic_DNA"/>
</dbReference>
<dbReference type="PROSITE" id="PS00571">
    <property type="entry name" value="AMIDASES"/>
    <property type="match status" value="1"/>
</dbReference>
<dbReference type="InterPro" id="IPR000120">
    <property type="entry name" value="Amidase"/>
</dbReference>
<reference evidence="3" key="2">
    <citation type="submission" date="2022-05" db="EMBL/GenBank/DDBJ databases">
        <authorList>
            <person name="Kim J.-S."/>
            <person name="Lee K."/>
            <person name="Suh M."/>
            <person name="Eom M."/>
            <person name="Kim J.-S."/>
            <person name="Kim D.-S."/>
            <person name="Ko S.-H."/>
            <person name="Shin Y."/>
            <person name="Lee J.-S."/>
        </authorList>
    </citation>
    <scope>NUCLEOTIDE SEQUENCE</scope>
    <source>
        <strain evidence="3">N237</strain>
    </source>
</reference>
<keyword evidence="4" id="KW-1185">Reference proteome</keyword>
<name>A0ABY4R319_9ACTN</name>
<sequence>MAELHELTALEAAAAVRTRQVGPVELVEHYLNRIERLDEQIGAFTTVTAERARDQARAAERQLAAGVDDLPPLHGVPIAIKDLNLTAGVATKLGSAVFADFVPPIDDTVVELLRQAGTISLGKTATPELGLPCYTETDIGPPVRTPWDPTRLAGGSSGGAAAAVASGFVPIAQGSDGGGSIRIPASVTGLFGLKPARGRISRGPLDAETSGLSVLGPLARTVRDAAAFLDATAVPQPGDPTWAPPLPKGETFLGSCDREPGRLRIGRYIAPPIPGAVVEDECRLAWERAAVLLGELGHEVHEIDLPIPAYTIDAFETVWAVASHGAPIDPAREAELRPLTRYLRERGRGVSGPDYTAALGVLTMVSRQQIQATAGFDAILTPTLAQTPRPVGWFCGTADDPVDPAEDFRRQKMFTPWTAVYNASGQPAASLPLHWTPQGLPVGVMLVGRPAGEAALLALCAQIESVAPWAHRHPPIWEQ</sequence>
<accession>A0ABY4R319</accession>
<reference evidence="3" key="1">
    <citation type="journal article" date="2018" name="Int. J. Syst. Evol. Microbiol.">
        <title>Jatrophihabitans telluris sp. nov., isolated from sediment soil of lava forest wetlands and the emended description of the genus Jatrophihabitans.</title>
        <authorList>
            <person name="Lee K.C."/>
            <person name="Suh M.K."/>
            <person name="Eom M.K."/>
            <person name="Kim K.K."/>
            <person name="Kim J.S."/>
            <person name="Kim D.S."/>
            <person name="Ko S.H."/>
            <person name="Shin Y.K."/>
            <person name="Lee J.S."/>
        </authorList>
    </citation>
    <scope>NUCLEOTIDE SEQUENCE</scope>
    <source>
        <strain evidence="3">N237</strain>
    </source>
</reference>
<dbReference type="InterPro" id="IPR020556">
    <property type="entry name" value="Amidase_CS"/>
</dbReference>
<dbReference type="Pfam" id="PF01425">
    <property type="entry name" value="Amidase"/>
    <property type="match status" value="1"/>
</dbReference>
<dbReference type="PANTHER" id="PTHR11895">
    <property type="entry name" value="TRANSAMIDASE"/>
    <property type="match status" value="1"/>
</dbReference>
<evidence type="ECO:0000313" key="4">
    <source>
        <dbReference type="Proteomes" id="UP001056336"/>
    </source>
</evidence>
<dbReference type="InterPro" id="IPR023631">
    <property type="entry name" value="Amidase_dom"/>
</dbReference>
<dbReference type="InterPro" id="IPR036928">
    <property type="entry name" value="AS_sf"/>
</dbReference>
<dbReference type="Gene3D" id="3.90.1300.10">
    <property type="entry name" value="Amidase signature (AS) domain"/>
    <property type="match status" value="1"/>
</dbReference>
<evidence type="ECO:0000256" key="1">
    <source>
        <dbReference type="ARBA" id="ARBA00009199"/>
    </source>
</evidence>
<evidence type="ECO:0000313" key="3">
    <source>
        <dbReference type="EMBL" id="UQX89646.1"/>
    </source>
</evidence>
<dbReference type="PANTHER" id="PTHR11895:SF7">
    <property type="entry name" value="GLUTAMYL-TRNA(GLN) AMIDOTRANSFERASE SUBUNIT A, MITOCHONDRIAL"/>
    <property type="match status" value="1"/>
</dbReference>
<evidence type="ECO:0000259" key="2">
    <source>
        <dbReference type="Pfam" id="PF01425"/>
    </source>
</evidence>
<feature type="domain" description="Amidase" evidence="2">
    <location>
        <begin position="25"/>
        <end position="457"/>
    </location>
</feature>
<protein>
    <submittedName>
        <fullName evidence="3">Amidase</fullName>
    </submittedName>
</protein>